<organism evidence="2 3">
    <name type="scientific">Kutzneria buriramensis</name>
    <dbReference type="NCBI Taxonomy" id="1045776"/>
    <lineage>
        <taxon>Bacteria</taxon>
        <taxon>Bacillati</taxon>
        <taxon>Actinomycetota</taxon>
        <taxon>Actinomycetes</taxon>
        <taxon>Pseudonocardiales</taxon>
        <taxon>Pseudonocardiaceae</taxon>
        <taxon>Kutzneria</taxon>
    </lineage>
</organism>
<evidence type="ECO:0000313" key="2">
    <source>
        <dbReference type="EMBL" id="REH48673.1"/>
    </source>
</evidence>
<reference evidence="2 3" key="1">
    <citation type="submission" date="2018-08" db="EMBL/GenBank/DDBJ databases">
        <title>Genomic Encyclopedia of Archaeal and Bacterial Type Strains, Phase II (KMG-II): from individual species to whole genera.</title>
        <authorList>
            <person name="Goeker M."/>
        </authorList>
    </citation>
    <scope>NUCLEOTIDE SEQUENCE [LARGE SCALE GENOMIC DNA]</scope>
    <source>
        <strain evidence="2 3">DSM 45791</strain>
    </source>
</reference>
<keyword evidence="3" id="KW-1185">Reference proteome</keyword>
<dbReference type="PANTHER" id="PTHR24094:SF15">
    <property type="entry name" value="AMP-DEPENDENT SYNTHETASE_LIGASE DOMAIN-CONTAINING PROTEIN-RELATED"/>
    <property type="match status" value="1"/>
</dbReference>
<dbReference type="Pfam" id="PF07510">
    <property type="entry name" value="GmrSD_C"/>
    <property type="match status" value="1"/>
</dbReference>
<dbReference type="EMBL" id="QUNO01000005">
    <property type="protein sequence ID" value="REH48673.1"/>
    <property type="molecule type" value="Genomic_DNA"/>
</dbReference>
<dbReference type="InterPro" id="IPR011089">
    <property type="entry name" value="GmrSD_C"/>
</dbReference>
<proteinExistence type="predicted"/>
<dbReference type="PANTHER" id="PTHR24094">
    <property type="entry name" value="SECRETED PROTEIN"/>
    <property type="match status" value="1"/>
</dbReference>
<evidence type="ECO:0000259" key="1">
    <source>
        <dbReference type="Pfam" id="PF07510"/>
    </source>
</evidence>
<dbReference type="AlphaFoldDB" id="A0A3E0HQ26"/>
<protein>
    <submittedName>
        <fullName evidence="2">Uncharacterized protein DUF1524</fullName>
    </submittedName>
</protein>
<gene>
    <name evidence="2" type="ORF">BCF44_105532</name>
</gene>
<sequence length="220" mass="23979">MATGNDLAMRTRSWLLTLAAVVVLVIAAFVAKDVAGPAAPASGSSPAQVQLAQLPIGTWHSMAGYSRDRFKHWITQGNGCDTREVVIERDGKDVRKDASCRATGGKWVSPYDSKQIIRAGDLDIDHVVPLAAAWRTGADKWTDQRRQDFANDLTAPQLLAVSASSNRGKGDQDPANWKPANQGFWCTYATNWVIVKHTYQLFVTQAEHDALAQMLATCPS</sequence>
<feature type="domain" description="GmrSD restriction endonucleases C-terminal" evidence="1">
    <location>
        <begin position="116"/>
        <end position="213"/>
    </location>
</feature>
<dbReference type="Proteomes" id="UP000256269">
    <property type="component" value="Unassembled WGS sequence"/>
</dbReference>
<accession>A0A3E0HQ26</accession>
<evidence type="ECO:0000313" key="3">
    <source>
        <dbReference type="Proteomes" id="UP000256269"/>
    </source>
</evidence>
<comment type="caution">
    <text evidence="2">The sequence shown here is derived from an EMBL/GenBank/DDBJ whole genome shotgun (WGS) entry which is preliminary data.</text>
</comment>
<name>A0A3E0HQ26_9PSEU</name>